<keyword evidence="2" id="KW-0597">Phosphoprotein</keyword>
<feature type="binding site" evidence="9">
    <location>
        <position position="495"/>
    </location>
    <ligand>
        <name>ATP</name>
        <dbReference type="ChEBI" id="CHEBI:30616"/>
    </ligand>
</feature>
<dbReference type="InParanoid" id="G7E3F3"/>
<dbReference type="GO" id="GO:0071474">
    <property type="term" value="P:cellular hyperosmotic response"/>
    <property type="evidence" value="ECO:0007669"/>
    <property type="project" value="TreeGrafter"/>
</dbReference>
<dbReference type="PROSITE" id="PS00107">
    <property type="entry name" value="PROTEIN_KINASE_ATP"/>
    <property type="match status" value="1"/>
</dbReference>
<dbReference type="GO" id="GO:0038066">
    <property type="term" value="P:p38MAPK cascade"/>
    <property type="evidence" value="ECO:0007669"/>
    <property type="project" value="UniProtKB-ARBA"/>
</dbReference>
<accession>G7E3F3</accession>
<dbReference type="eggNOG" id="KOG0581">
    <property type="taxonomic scope" value="Eukaryota"/>
</dbReference>
<dbReference type="AlphaFoldDB" id="G7E3F3"/>
<feature type="compositionally biased region" description="Low complexity" evidence="10">
    <location>
        <begin position="221"/>
        <end position="239"/>
    </location>
</feature>
<keyword evidence="6 9" id="KW-0067">ATP-binding</keyword>
<comment type="caution">
    <text evidence="12">The sequence shown here is derived from an EMBL/GenBank/DDBJ whole genome shotgun (WGS) entry which is preliminary data.</text>
</comment>
<feature type="compositionally biased region" description="Low complexity" evidence="10">
    <location>
        <begin position="137"/>
        <end position="147"/>
    </location>
</feature>
<feature type="region of interest" description="Disordered" evidence="10">
    <location>
        <begin position="75"/>
        <end position="98"/>
    </location>
</feature>
<reference evidence="12 13" key="1">
    <citation type="journal article" date="2011" name="J. Gen. Appl. Microbiol.">
        <title>Draft genome sequencing of the enigmatic basidiomycete Mixia osmundae.</title>
        <authorList>
            <person name="Nishida H."/>
            <person name="Nagatsuka Y."/>
            <person name="Sugiyama J."/>
        </authorList>
    </citation>
    <scope>NUCLEOTIDE SEQUENCE [LARGE SCALE GENOMIC DNA]</scope>
    <source>
        <strain evidence="13">CBS 9802 / IAM 14324 / JCM 22182 / KY 12970</strain>
    </source>
</reference>
<dbReference type="PROSITE" id="PS50011">
    <property type="entry name" value="PROTEIN_KINASE_DOM"/>
    <property type="match status" value="1"/>
</dbReference>
<keyword evidence="3" id="KW-0808">Transferase</keyword>
<evidence type="ECO:0000259" key="11">
    <source>
        <dbReference type="PROSITE" id="PS50011"/>
    </source>
</evidence>
<keyword evidence="1" id="KW-0723">Serine/threonine-protein kinase</keyword>
<evidence type="ECO:0000256" key="9">
    <source>
        <dbReference type="PROSITE-ProRule" id="PRU10141"/>
    </source>
</evidence>
<keyword evidence="13" id="KW-1185">Reference proteome</keyword>
<gene>
    <name evidence="12" type="primary">Mo04041</name>
    <name evidence="12" type="ORF">E5Q_04041</name>
</gene>
<evidence type="ECO:0000256" key="5">
    <source>
        <dbReference type="ARBA" id="ARBA00022777"/>
    </source>
</evidence>
<dbReference type="InterPro" id="IPR017441">
    <property type="entry name" value="Protein_kinase_ATP_BS"/>
</dbReference>
<dbReference type="FunFam" id="3.30.200.20:FF:000341">
    <property type="entry name" value="MAP kinase kinase PBS2"/>
    <property type="match status" value="1"/>
</dbReference>
<dbReference type="SUPFAM" id="SSF56112">
    <property type="entry name" value="Protein kinase-like (PK-like)"/>
    <property type="match status" value="1"/>
</dbReference>
<dbReference type="PANTHER" id="PTHR48013:SF25">
    <property type="entry name" value="MAP KINASE KINASE PBS2"/>
    <property type="match status" value="1"/>
</dbReference>
<dbReference type="InterPro" id="IPR000719">
    <property type="entry name" value="Prot_kinase_dom"/>
</dbReference>
<dbReference type="Gene3D" id="1.10.510.10">
    <property type="entry name" value="Transferase(Phosphotransferase) domain 1"/>
    <property type="match status" value="1"/>
</dbReference>
<evidence type="ECO:0000256" key="6">
    <source>
        <dbReference type="ARBA" id="ARBA00022840"/>
    </source>
</evidence>
<dbReference type="HOGENOM" id="CLU_000288_79_3_1"/>
<feature type="region of interest" description="Disordered" evidence="10">
    <location>
        <begin position="132"/>
        <end position="197"/>
    </location>
</feature>
<organism evidence="12 13">
    <name type="scientific">Mixia osmundae (strain CBS 9802 / IAM 14324 / JCM 22182 / KY 12970)</name>
    <dbReference type="NCBI Taxonomy" id="764103"/>
    <lineage>
        <taxon>Eukaryota</taxon>
        <taxon>Fungi</taxon>
        <taxon>Dikarya</taxon>
        <taxon>Basidiomycota</taxon>
        <taxon>Pucciniomycotina</taxon>
        <taxon>Mixiomycetes</taxon>
        <taxon>Mixiales</taxon>
        <taxon>Mixiaceae</taxon>
        <taxon>Mixia</taxon>
    </lineage>
</organism>
<reference evidence="12 13" key="2">
    <citation type="journal article" date="2012" name="Open Biol.">
        <title>Characteristics of nucleosomes and linker DNA regions on the genome of the basidiomycete Mixia osmundae revealed by mono- and dinucleosome mapping.</title>
        <authorList>
            <person name="Nishida H."/>
            <person name="Kondo S."/>
            <person name="Matsumoto T."/>
            <person name="Suzuki Y."/>
            <person name="Yoshikawa H."/>
            <person name="Taylor T.D."/>
            <person name="Sugiyama J."/>
        </authorList>
    </citation>
    <scope>NUCLEOTIDE SEQUENCE [LARGE SCALE GENOMIC DNA]</scope>
    <source>
        <strain evidence="13">CBS 9802 / IAM 14324 / JCM 22182 / KY 12970</strain>
    </source>
</reference>
<evidence type="ECO:0000313" key="13">
    <source>
        <dbReference type="Proteomes" id="UP000009131"/>
    </source>
</evidence>
<dbReference type="PANTHER" id="PTHR48013">
    <property type="entry name" value="DUAL SPECIFICITY MITOGEN-ACTIVATED PROTEIN KINASE KINASE 5-RELATED"/>
    <property type="match status" value="1"/>
</dbReference>
<dbReference type="Proteomes" id="UP000009131">
    <property type="component" value="Unassembled WGS sequence"/>
</dbReference>
<evidence type="ECO:0000256" key="1">
    <source>
        <dbReference type="ARBA" id="ARBA00022527"/>
    </source>
</evidence>
<feature type="compositionally biased region" description="Polar residues" evidence="10">
    <location>
        <begin position="416"/>
        <end position="428"/>
    </location>
</feature>
<evidence type="ECO:0000313" key="12">
    <source>
        <dbReference type="EMBL" id="GAA97363.1"/>
    </source>
</evidence>
<dbReference type="GO" id="GO:0032991">
    <property type="term" value="C:protein-containing complex"/>
    <property type="evidence" value="ECO:0007669"/>
    <property type="project" value="UniProtKB-ARBA"/>
</dbReference>
<evidence type="ECO:0000256" key="3">
    <source>
        <dbReference type="ARBA" id="ARBA00022679"/>
    </source>
</evidence>
<dbReference type="GO" id="GO:0005737">
    <property type="term" value="C:cytoplasm"/>
    <property type="evidence" value="ECO:0007669"/>
    <property type="project" value="UniProtKB-ARBA"/>
</dbReference>
<dbReference type="Gene3D" id="3.30.200.20">
    <property type="entry name" value="Phosphorylase Kinase, domain 1"/>
    <property type="match status" value="1"/>
</dbReference>
<evidence type="ECO:0000256" key="7">
    <source>
        <dbReference type="ARBA" id="ARBA00038035"/>
    </source>
</evidence>
<sequence length="757" mass="79405">MEHTRSAKPYWQACMIGWRVTSWATGCAGSVSHIRAIWQARSSFIADSSHDSDDCDLLHQQLRIIHARTHRRSRRVHAPLSLASARPTSMTEHESSVPPGIAALNSAMEKDFGRLKIGSLPQQPARPINLDEQVGTQQSSQSALSSSDATPTGSTAVTPPIAVTPADSEPSQNGAAEAQSIPPAKSIGSLSNNTPIAASSPIRARDFISTPVRSAPPPPTSSQSTTPTTGRPPVGRATPSMVGQHRIPPSLQAKMAALAQRSSSAQNLSQGSGSASSSLTSSADGSSGSDGTRRLNQTSSSAIADARSSIATHAGAARSSTAGMGASNALAATSPGGALARRRPVGGLTLGGLESPNAGPSVPGRQGSFGTPSVATARLAVPGQRPGGASPVGGLGGRRKGPPPGGLSGMRLNPDGPSSAQGTPFSNFSKIVDPSGRLNFANKAVLHEKGVDFTSGASFAINMQDLTLEEELGKGNYGTVQKVFHKATKVTMAMKEIRLELDDSKLKAIITELDILHRATAPEIVDFYGAFFIESCVYYCMEYMDAGSLDKLGGLDVPEPVLARVTSSMVKGLRFLKDELQTMHRDVKPTNVLVNTQGMVKLCDFGVSGQLERSLAKTNIGCQSYMAPERIKGESQGNVATYTVASDVWSLGLSIIEFTLGHYPYPPETYTNVFAQLQAIVHGDPPALPVGYSAAADDFVAATLEKVPQRRPTYAELLQHPFLLADEGRDVNMVAWVQKTLEAKAALGTGNVSSSAN</sequence>
<dbReference type="GO" id="GO:0004708">
    <property type="term" value="F:MAP kinase kinase activity"/>
    <property type="evidence" value="ECO:0007669"/>
    <property type="project" value="UniProtKB-EC"/>
</dbReference>
<evidence type="ECO:0000256" key="4">
    <source>
        <dbReference type="ARBA" id="ARBA00022741"/>
    </source>
</evidence>
<evidence type="ECO:0000256" key="8">
    <source>
        <dbReference type="ARBA" id="ARBA00038999"/>
    </source>
</evidence>
<comment type="similarity">
    <text evidence="7">Belongs to the protein kinase superfamily. STE Ser/Thr protein kinase family. MAP kinase kinase subfamily.</text>
</comment>
<dbReference type="EC" id="2.7.12.2" evidence="8"/>
<keyword evidence="5" id="KW-0418">Kinase</keyword>
<dbReference type="Pfam" id="PF00069">
    <property type="entry name" value="Pkinase"/>
    <property type="match status" value="1"/>
</dbReference>
<feature type="region of interest" description="Disordered" evidence="10">
    <location>
        <begin position="209"/>
        <end position="303"/>
    </location>
</feature>
<dbReference type="OrthoDB" id="10252354at2759"/>
<proteinExistence type="inferred from homology"/>
<evidence type="ECO:0000256" key="10">
    <source>
        <dbReference type="SAM" id="MobiDB-lite"/>
    </source>
</evidence>
<dbReference type="GO" id="GO:0005524">
    <property type="term" value="F:ATP binding"/>
    <property type="evidence" value="ECO:0007669"/>
    <property type="project" value="UniProtKB-UniRule"/>
</dbReference>
<evidence type="ECO:0000256" key="2">
    <source>
        <dbReference type="ARBA" id="ARBA00022553"/>
    </source>
</evidence>
<feature type="region of interest" description="Disordered" evidence="10">
    <location>
        <begin position="332"/>
        <end position="428"/>
    </location>
</feature>
<dbReference type="SMART" id="SM00220">
    <property type="entry name" value="S_TKc"/>
    <property type="match status" value="1"/>
</dbReference>
<feature type="compositionally biased region" description="Polar residues" evidence="10">
    <location>
        <begin position="188"/>
        <end position="197"/>
    </location>
</feature>
<keyword evidence="4 9" id="KW-0547">Nucleotide-binding</keyword>
<feature type="compositionally biased region" description="Polar residues" evidence="10">
    <location>
        <begin position="148"/>
        <end position="157"/>
    </location>
</feature>
<dbReference type="InterPro" id="IPR011009">
    <property type="entry name" value="Kinase-like_dom_sf"/>
</dbReference>
<protein>
    <recommendedName>
        <fullName evidence="8">mitogen-activated protein kinase kinase</fullName>
        <ecNumber evidence="8">2.7.12.2</ecNumber>
    </recommendedName>
</protein>
<feature type="domain" description="Protein kinase" evidence="11">
    <location>
        <begin position="466"/>
        <end position="723"/>
    </location>
</feature>
<dbReference type="GO" id="GO:0004674">
    <property type="term" value="F:protein serine/threonine kinase activity"/>
    <property type="evidence" value="ECO:0007669"/>
    <property type="project" value="UniProtKB-KW"/>
</dbReference>
<feature type="compositionally biased region" description="Low complexity" evidence="10">
    <location>
        <begin position="262"/>
        <end position="290"/>
    </location>
</feature>
<name>G7E3F3_MIXOS</name>
<dbReference type="EMBL" id="BABT02000119">
    <property type="protein sequence ID" value="GAA97363.1"/>
    <property type="molecule type" value="Genomic_DNA"/>
</dbReference>
<dbReference type="STRING" id="764103.G7E3F3"/>